<reference evidence="2" key="1">
    <citation type="journal article" date="2019" name="MBio">
        <title>Virus Genomes from Deep Sea Sediments Expand the Ocean Megavirome and Support Independent Origins of Viral Gigantism.</title>
        <authorList>
            <person name="Backstrom D."/>
            <person name="Yutin N."/>
            <person name="Jorgensen S.L."/>
            <person name="Dharamshi J."/>
            <person name="Homa F."/>
            <person name="Zaremba-Niedwiedzka K."/>
            <person name="Spang A."/>
            <person name="Wolf Y.I."/>
            <person name="Koonin E.V."/>
            <person name="Ettema T.J."/>
        </authorList>
    </citation>
    <scope>NUCLEOTIDE SEQUENCE</scope>
</reference>
<proteinExistence type="predicted"/>
<feature type="compositionally biased region" description="Polar residues" evidence="1">
    <location>
        <begin position="822"/>
        <end position="836"/>
    </location>
</feature>
<dbReference type="InterPro" id="IPR012816">
    <property type="entry name" value="NADAR"/>
</dbReference>
<dbReference type="Gene3D" id="1.25.40.20">
    <property type="entry name" value="Ankyrin repeat-containing domain"/>
    <property type="match status" value="1"/>
</dbReference>
<dbReference type="CDD" id="cd15457">
    <property type="entry name" value="NADAR"/>
    <property type="match status" value="1"/>
</dbReference>
<dbReference type="EMBL" id="MK500374">
    <property type="protein sequence ID" value="QBK88067.1"/>
    <property type="molecule type" value="Genomic_DNA"/>
</dbReference>
<dbReference type="SUPFAM" id="SSF143990">
    <property type="entry name" value="YbiA-like"/>
    <property type="match status" value="1"/>
</dbReference>
<dbReference type="InterPro" id="IPR037238">
    <property type="entry name" value="YbiA-like_sf"/>
</dbReference>
<accession>A0A481YZ07</accession>
<sequence>MIEFEGLYTAVVKSGPKEIERNLAKIPSIHQQEVLDSALEKSISLSLAPKVQNVQFLLKLGADPNGPSGNEGIVLNYAYSSGLDHIVELLLQAGANINAIHSDVLEQAVRKNDVRYVVRFVEAGANIKDKSRLLFTDNLLLAAKDSPEIQQYLISKGITAGSALKEKLANVTIPKLSDFVYPDPGYKSYTKKTPPLEQSEELYTKDYSSQYFLVRGDTKKHQDLLRKNGGRFFPKLKDGKGWLLPLKHRALIEREIAKLICGERDRPSAGARLCLVPAPEQSPESPTPVYSITPDTPLIKNNIISSSINRPIIENSTIINIYTPVGKYGYMTTSYTHPKLFHLDNHYWDSIERYLMYKMYEESFKATAVRDADTLVEARKKFNVNTVPTAKTPKQLVMNQKLQPLAASKMNSKYLQHREQLFYDANNAKFSQNQLLRNRLRYIDDKEIVNKNSHDIFGYEGNLLGNTLMNLRHEFGGPNYDRRTLSKTNSLIIERYPGNRTFYVIRGDPDPELAAQLRNLGTYRTKTGKVIRGKLNLNLQGGAGWLVPSGKRKEAKKMVFDTYPDEKKIQISGQDWVKKRMKKFLEIAILFSRFRGRQEIGPDDLLFAIKDVFGREDFLGEENGTPSDHFIRSVWKYVEKQDAIISDAAVQLLWNFLSKMVLEFTQGIETYDQMKEIMNKIEGSILDTPIKPAEGLTERESIVVHSFERMYKLLKKINDTEAKICVTVIHMMLGKNNYENIRAIYSKKAKMQDESDYPDEETQFRRRFHIKNPHIHAVIDNLPKNISKKCKLLILTTLDYVMSLEGEDAITISKRLIILSQKGKQPSPTPISSILEESSDIPKLPVDPEAHQSAEEE</sequence>
<name>A0A481YZ07_9VIRU</name>
<feature type="compositionally biased region" description="Basic and acidic residues" evidence="1">
    <location>
        <begin position="846"/>
        <end position="857"/>
    </location>
</feature>
<dbReference type="InterPro" id="IPR002110">
    <property type="entry name" value="Ankyrin_rpt"/>
</dbReference>
<gene>
    <name evidence="2" type="ORF">LCMAC202_04290</name>
</gene>
<dbReference type="Gene3D" id="1.10.357.40">
    <property type="entry name" value="YbiA-like"/>
    <property type="match status" value="1"/>
</dbReference>
<feature type="region of interest" description="Disordered" evidence="1">
    <location>
        <begin position="822"/>
        <end position="857"/>
    </location>
</feature>
<protein>
    <submittedName>
        <fullName evidence="2">Ankyrin repeat protein</fullName>
    </submittedName>
</protein>
<dbReference type="PROSITE" id="PS50088">
    <property type="entry name" value="ANK_REPEAT"/>
    <property type="match status" value="1"/>
</dbReference>
<organism evidence="2">
    <name type="scientific">Marseillevirus LCMAC202</name>
    <dbReference type="NCBI Taxonomy" id="2506606"/>
    <lineage>
        <taxon>Viruses</taxon>
        <taxon>Varidnaviria</taxon>
        <taxon>Bamfordvirae</taxon>
        <taxon>Nucleocytoviricota</taxon>
        <taxon>Megaviricetes</taxon>
        <taxon>Pimascovirales</taxon>
        <taxon>Pimascovirales incertae sedis</taxon>
        <taxon>Marseilleviridae</taxon>
    </lineage>
</organism>
<dbReference type="SUPFAM" id="SSF48403">
    <property type="entry name" value="Ankyrin repeat"/>
    <property type="match status" value="1"/>
</dbReference>
<dbReference type="InterPro" id="IPR036770">
    <property type="entry name" value="Ankyrin_rpt-contain_sf"/>
</dbReference>
<evidence type="ECO:0000313" key="2">
    <source>
        <dbReference type="EMBL" id="QBK88067.1"/>
    </source>
</evidence>
<evidence type="ECO:0000256" key="1">
    <source>
        <dbReference type="SAM" id="MobiDB-lite"/>
    </source>
</evidence>